<evidence type="ECO:0000256" key="5">
    <source>
        <dbReference type="ARBA" id="ARBA00047475"/>
    </source>
</evidence>
<keyword evidence="3" id="KW-0328">Glycosyltransferase</keyword>
<name>A0A1I7S4F9_BURXY</name>
<feature type="compositionally biased region" description="Basic and acidic residues" evidence="6">
    <location>
        <begin position="696"/>
        <end position="712"/>
    </location>
</feature>
<evidence type="ECO:0000256" key="8">
    <source>
        <dbReference type="SAM" id="SignalP"/>
    </source>
</evidence>
<keyword evidence="7" id="KW-0812">Transmembrane</keyword>
<dbReference type="eggNOG" id="KOG1192">
    <property type="taxonomic scope" value="Eukaryota"/>
</dbReference>
<evidence type="ECO:0000256" key="4">
    <source>
        <dbReference type="ARBA" id="ARBA00022679"/>
    </source>
</evidence>
<evidence type="ECO:0000256" key="1">
    <source>
        <dbReference type="ARBA" id="ARBA00009995"/>
    </source>
</evidence>
<feature type="transmembrane region" description="Helical" evidence="7">
    <location>
        <begin position="510"/>
        <end position="526"/>
    </location>
</feature>
<dbReference type="GO" id="GO:0015020">
    <property type="term" value="F:glucuronosyltransferase activity"/>
    <property type="evidence" value="ECO:0007669"/>
    <property type="project" value="UniProtKB-EC"/>
</dbReference>
<reference evidence="11" key="1">
    <citation type="submission" date="2016-11" db="UniProtKB">
        <authorList>
            <consortium name="WormBaseParasite"/>
        </authorList>
    </citation>
    <scope>IDENTIFICATION</scope>
</reference>
<feature type="region of interest" description="Disordered" evidence="6">
    <location>
        <begin position="696"/>
        <end position="731"/>
    </location>
</feature>
<sequence length="731" mass="83455">MRVLTFLLLLLCDLYHARAAKILVLPAADGGSHMQSMAPYFTTLAAAGHEVHVLDTANPKPKYVYTNVTMHNIVDPENPMHPRNQWEGLVTVSSFREVFKGSDNKFNGLLDRRRKEIDALVNQNWDLVVADDIFSAHAWGIALKLKQRGVPYVLYSTSGQVASTTAQTLAYTRNPVIKQFMFPDMPKDSKRYYNHGNFFDRLTAFWNVAHEIVGFDYYLQHVMTSISRFGVDNFSWVRLHKSSSLMFTDSMNRLGWPQSEGNDLINIGSVCNKAAELVDPDLKKFIENPRSKGTIYIAFGNYANWTMAPERILNSFSSALSRLSEYSIIFSFNGNLSTMPQLDHIRYLKWAPQAAILNHKKTRLFVTHGGLKSLKEGICSRTPLVLMPISAEQVHNAHMGLALKWGGYVNKYTITPEGLYNEMNRILTQSFYQQSIDKNAKFLVDLPLPALELAKFHTERILRARDGKVVFRRKGMDLYWYQFLYLDLISAILTFVYITYRFVNLRSSVCTMKLVLIGLFVLAALAESCLYKDLQHNDGDEWVENTYFLFRCEFFNNNTSWRVKLSGCDYNGTRYALDEEKDGRACKSLPDGRAKFILGPICDGKEEGETWDDDHFRKTCVDGLVKFIGCTTNEKVYIPLEEEKKSGLFTWRCETAPHNGVKLYPTDVEKVNSEIKAKNEQKKATAKIVKNADKLKEEMKSEEKEKELKLDNLLEGSGQSEDETSTNESSQ</sequence>
<dbReference type="InterPro" id="IPR050271">
    <property type="entry name" value="UDP-glycosyltransferase"/>
</dbReference>
<dbReference type="Pfam" id="PF00201">
    <property type="entry name" value="UDPGT"/>
    <property type="match status" value="1"/>
</dbReference>
<evidence type="ECO:0000313" key="10">
    <source>
        <dbReference type="Proteomes" id="UP000095284"/>
    </source>
</evidence>
<dbReference type="Gene3D" id="3.40.50.2000">
    <property type="entry name" value="Glycogen Phosphorylase B"/>
    <property type="match status" value="2"/>
</dbReference>
<dbReference type="PANTHER" id="PTHR48043">
    <property type="entry name" value="EG:EG0003.4 PROTEIN-RELATED"/>
    <property type="match status" value="1"/>
</dbReference>
<feature type="domain" description="Abnormal cell migration protein 18-like fibronectin type I" evidence="9">
    <location>
        <begin position="606"/>
        <end position="658"/>
    </location>
</feature>
<proteinExistence type="inferred from homology"/>
<dbReference type="InterPro" id="IPR035595">
    <property type="entry name" value="UDP_glycos_trans_CS"/>
</dbReference>
<dbReference type="PANTHER" id="PTHR48043:SF62">
    <property type="entry name" value="GLUCURONOSYLTRANSFERASE"/>
    <property type="match status" value="1"/>
</dbReference>
<evidence type="ECO:0000256" key="3">
    <source>
        <dbReference type="ARBA" id="ARBA00022676"/>
    </source>
</evidence>
<keyword evidence="8" id="KW-0732">Signal</keyword>
<dbReference type="InterPro" id="IPR002213">
    <property type="entry name" value="UDP_glucos_trans"/>
</dbReference>
<organism evidence="10 11">
    <name type="scientific">Bursaphelenchus xylophilus</name>
    <name type="common">Pinewood nematode worm</name>
    <name type="synonym">Aphelenchoides xylophilus</name>
    <dbReference type="NCBI Taxonomy" id="6326"/>
    <lineage>
        <taxon>Eukaryota</taxon>
        <taxon>Metazoa</taxon>
        <taxon>Ecdysozoa</taxon>
        <taxon>Nematoda</taxon>
        <taxon>Chromadorea</taxon>
        <taxon>Rhabditida</taxon>
        <taxon>Tylenchina</taxon>
        <taxon>Tylenchomorpha</taxon>
        <taxon>Aphelenchoidea</taxon>
        <taxon>Aphelenchoididae</taxon>
        <taxon>Bursaphelenchus</taxon>
    </lineage>
</organism>
<evidence type="ECO:0000256" key="2">
    <source>
        <dbReference type="ARBA" id="ARBA00012544"/>
    </source>
</evidence>
<protein>
    <recommendedName>
        <fullName evidence="2">glucuronosyltransferase</fullName>
        <ecNumber evidence="2">2.4.1.17</ecNumber>
    </recommendedName>
</protein>
<dbReference type="WBParaSite" id="BXY_0789200.1">
    <property type="protein sequence ID" value="BXY_0789200.1"/>
    <property type="gene ID" value="BXY_0789200"/>
</dbReference>
<evidence type="ECO:0000259" key="9">
    <source>
        <dbReference type="Pfam" id="PF23003"/>
    </source>
</evidence>
<dbReference type="SUPFAM" id="SSF53756">
    <property type="entry name" value="UDP-Glycosyltransferase/glycogen phosphorylase"/>
    <property type="match status" value="1"/>
</dbReference>
<evidence type="ECO:0000256" key="6">
    <source>
        <dbReference type="SAM" id="MobiDB-lite"/>
    </source>
</evidence>
<keyword evidence="4" id="KW-0808">Transferase</keyword>
<evidence type="ECO:0000256" key="7">
    <source>
        <dbReference type="SAM" id="Phobius"/>
    </source>
</evidence>
<dbReference type="Proteomes" id="UP000095284">
    <property type="component" value="Unplaced"/>
</dbReference>
<feature type="domain" description="Abnormal cell migration protein 18-like fibronectin type I" evidence="9">
    <location>
        <begin position="528"/>
        <end position="580"/>
    </location>
</feature>
<feature type="signal peptide" evidence="8">
    <location>
        <begin position="1"/>
        <end position="19"/>
    </location>
</feature>
<dbReference type="CDD" id="cd03784">
    <property type="entry name" value="GT1_Gtf-like"/>
    <property type="match status" value="1"/>
</dbReference>
<keyword evidence="7" id="KW-0472">Membrane</keyword>
<feature type="transmembrane region" description="Helical" evidence="7">
    <location>
        <begin position="478"/>
        <end position="498"/>
    </location>
</feature>
<dbReference type="InterPro" id="IPR055119">
    <property type="entry name" value="Mig18_Fn1"/>
</dbReference>
<feature type="chain" id="PRO_5009305434" description="glucuronosyltransferase" evidence="8">
    <location>
        <begin position="20"/>
        <end position="731"/>
    </location>
</feature>
<comment type="catalytic activity">
    <reaction evidence="5">
        <text>glucuronate acceptor + UDP-alpha-D-glucuronate = acceptor beta-D-glucuronoside + UDP + H(+)</text>
        <dbReference type="Rhea" id="RHEA:21032"/>
        <dbReference type="ChEBI" id="CHEBI:15378"/>
        <dbReference type="ChEBI" id="CHEBI:58052"/>
        <dbReference type="ChEBI" id="CHEBI:58223"/>
        <dbReference type="ChEBI" id="CHEBI:132367"/>
        <dbReference type="ChEBI" id="CHEBI:132368"/>
        <dbReference type="EC" id="2.4.1.17"/>
    </reaction>
</comment>
<dbReference type="AlphaFoldDB" id="A0A1I7S4F9"/>
<accession>A0A1I7S4F9</accession>
<evidence type="ECO:0000313" key="11">
    <source>
        <dbReference type="WBParaSite" id="BXY_0789200.1"/>
    </source>
</evidence>
<dbReference type="Pfam" id="PF23003">
    <property type="entry name" value="Fn1_2"/>
    <property type="match status" value="2"/>
</dbReference>
<keyword evidence="7" id="KW-1133">Transmembrane helix</keyword>
<dbReference type="EC" id="2.4.1.17" evidence="2"/>
<dbReference type="PROSITE" id="PS00375">
    <property type="entry name" value="UDPGT"/>
    <property type="match status" value="1"/>
</dbReference>
<comment type="similarity">
    <text evidence="1">Belongs to the UDP-glycosyltransferase family.</text>
</comment>